<dbReference type="EMBL" id="AP014545">
    <property type="protein sequence ID" value="BBB27549.1"/>
    <property type="molecule type" value="Genomic_DNA"/>
</dbReference>
<keyword evidence="1" id="KW-0812">Transmembrane</keyword>
<keyword evidence="1" id="KW-0472">Membrane</keyword>
<dbReference type="RefSeq" id="WP_019623025.1">
    <property type="nucleotide sequence ID" value="NZ_AP014545.1"/>
</dbReference>
<feature type="transmembrane region" description="Helical" evidence="1">
    <location>
        <begin position="151"/>
        <end position="169"/>
    </location>
</feature>
<dbReference type="AlphaFoldDB" id="A0A7R6P7W5"/>
<evidence type="ECO:0000256" key="1">
    <source>
        <dbReference type="SAM" id="Phobius"/>
    </source>
</evidence>
<gene>
    <name evidence="2" type="ORF">AMJAP_2963</name>
</gene>
<proteinExistence type="predicted"/>
<protein>
    <recommendedName>
        <fullName evidence="4">Elongation factor-1 alpha</fullName>
    </recommendedName>
</protein>
<dbReference type="KEGG" id="ajp:AMJAP_2963"/>
<keyword evidence="3" id="KW-1185">Reference proteome</keyword>
<dbReference type="Proteomes" id="UP000595663">
    <property type="component" value="Chromosome"/>
</dbReference>
<evidence type="ECO:0000313" key="2">
    <source>
        <dbReference type="EMBL" id="BBB27549.1"/>
    </source>
</evidence>
<reference evidence="2 3" key="1">
    <citation type="journal article" date="2008" name="Int. J. Syst. Evol. Microbiol.">
        <title>Amphritea japonica sp. nov. and Amphritea balenae sp. nov., isolated from the sediment adjacent to sperm whale carcasses off Kagoshima, Japan.</title>
        <authorList>
            <person name="Miyazaki M."/>
            <person name="Nogi Y."/>
            <person name="Fujiwara Y."/>
            <person name="Kawato M."/>
            <person name="Nagahama T."/>
            <person name="Kubokawa K."/>
            <person name="Horikoshi K."/>
        </authorList>
    </citation>
    <scope>NUCLEOTIDE SEQUENCE [LARGE SCALE GENOMIC DNA]</scope>
    <source>
        <strain evidence="2 3">ATCC BAA-1530</strain>
    </source>
</reference>
<dbReference type="OrthoDB" id="581532at2"/>
<feature type="transmembrane region" description="Helical" evidence="1">
    <location>
        <begin position="12"/>
        <end position="36"/>
    </location>
</feature>
<keyword evidence="1" id="KW-1133">Transmembrane helix</keyword>
<name>A0A7R6P7W5_9GAMM</name>
<accession>A0A7R6P7W5</accession>
<organism evidence="2 3">
    <name type="scientific">Amphritea japonica ATCC BAA-1530</name>
    <dbReference type="NCBI Taxonomy" id="1278309"/>
    <lineage>
        <taxon>Bacteria</taxon>
        <taxon>Pseudomonadati</taxon>
        <taxon>Pseudomonadota</taxon>
        <taxon>Gammaproteobacteria</taxon>
        <taxon>Oceanospirillales</taxon>
        <taxon>Oceanospirillaceae</taxon>
        <taxon>Amphritea</taxon>
    </lineage>
</organism>
<sequence length="247" mass="27225">MRIDSLNFSAKLGLSGFLITVILGALSAVTLIGLLYSKHNSGFNIPDMDKVQSHYSDSALVSSMKGSMYEYVAEDGDIDVIAKWIADGAKDDAFFKEEVLYILEEDCQKCHSRKSQMTKAITSMPFSSYDDIVKYTEGGYSWTKMAKTAHIHLFGIAVFLVIVSMVMAFSSYVAWIKVLLISAGWLALWLDIASWWLAKFSSVFAYVISVAGGVEIGAVCAMSGLCLLNLWFRLPDAVLESSEQSPE</sequence>
<feature type="transmembrane region" description="Helical" evidence="1">
    <location>
        <begin position="204"/>
        <end position="232"/>
    </location>
</feature>
<evidence type="ECO:0000313" key="3">
    <source>
        <dbReference type="Proteomes" id="UP000595663"/>
    </source>
</evidence>
<evidence type="ECO:0008006" key="4">
    <source>
        <dbReference type="Google" id="ProtNLM"/>
    </source>
</evidence>
<feature type="transmembrane region" description="Helical" evidence="1">
    <location>
        <begin position="175"/>
        <end position="197"/>
    </location>
</feature>